<keyword evidence="1" id="KW-0472">Membrane</keyword>
<keyword evidence="3" id="KW-1185">Reference proteome</keyword>
<feature type="transmembrane region" description="Helical" evidence="1">
    <location>
        <begin position="28"/>
        <end position="50"/>
    </location>
</feature>
<dbReference type="Proteomes" id="UP000289440">
    <property type="component" value="Chromosome"/>
</dbReference>
<protein>
    <recommendedName>
        <fullName evidence="4">DUF4231 domain-containing protein</fullName>
    </recommendedName>
</protein>
<proteinExistence type="predicted"/>
<evidence type="ECO:0000313" key="3">
    <source>
        <dbReference type="Proteomes" id="UP000289440"/>
    </source>
</evidence>
<reference evidence="2 3" key="1">
    <citation type="submission" date="2019-01" db="EMBL/GenBank/DDBJ databases">
        <authorList>
            <consortium name="Pathogen Informatics"/>
        </authorList>
    </citation>
    <scope>NUCLEOTIDE SEQUENCE [LARGE SCALE GENOMIC DNA]</scope>
    <source>
        <strain evidence="2 3">NCTC10166</strain>
    </source>
</reference>
<feature type="transmembrane region" description="Helical" evidence="1">
    <location>
        <begin position="62"/>
        <end position="86"/>
    </location>
</feature>
<dbReference type="OrthoDB" id="400767at2"/>
<dbReference type="EMBL" id="LR214951">
    <property type="protein sequence ID" value="VEU59655.1"/>
    <property type="molecule type" value="Genomic_DNA"/>
</dbReference>
<keyword evidence="1" id="KW-0812">Transmembrane</keyword>
<accession>A0A449A5X0</accession>
<evidence type="ECO:0000256" key="1">
    <source>
        <dbReference type="SAM" id="Phobius"/>
    </source>
</evidence>
<evidence type="ECO:0000313" key="2">
    <source>
        <dbReference type="EMBL" id="VEU59655.1"/>
    </source>
</evidence>
<dbReference type="AlphaFoldDB" id="A0A449A5X0"/>
<keyword evidence="1" id="KW-1133">Transmembrane helix</keyword>
<sequence length="130" mass="15095">MNNTKQEIILKTEEQILKIRKKYFISKWIFLFVSVSLILMTAFNGLLSAYAISKNPNIQTVWLFVAIAFITAIMTFLTSVLTLFSFSKKRDENKERIDFLTEKIEKLTTTPSKVDEDELVLYLSSVNKDE</sequence>
<organism evidence="2 3">
    <name type="scientific">Mesomycoplasma neurolyticum</name>
    <dbReference type="NCBI Taxonomy" id="2120"/>
    <lineage>
        <taxon>Bacteria</taxon>
        <taxon>Bacillati</taxon>
        <taxon>Mycoplasmatota</taxon>
        <taxon>Mycoplasmoidales</taxon>
        <taxon>Metamycoplasmataceae</taxon>
        <taxon>Mesomycoplasma</taxon>
    </lineage>
</organism>
<name>A0A449A5X0_9BACT</name>
<dbReference type="RefSeq" id="WP_129720028.1">
    <property type="nucleotide sequence ID" value="NZ_LR214951.1"/>
</dbReference>
<evidence type="ECO:0008006" key="4">
    <source>
        <dbReference type="Google" id="ProtNLM"/>
    </source>
</evidence>
<dbReference type="KEGG" id="mnu:NCTC10166_00634"/>
<gene>
    <name evidence="2" type="ORF">NCTC10166_00634</name>
</gene>